<sequence>MKIGERIRDLRTRNYLTQEELADRCELTKGFISQLERELTSPSIATLVDILDALGTNLREFFTEDEEEQVVFSSEDTFMKTDEERGYSITWLIPNAQKNSMEPILAEILPGGETKEDSPHEGEEFGYILSGSVELIRGREVQRLEKGDSFYFKSRSGHRVKNSGKKNAVVIWVSSPPSF</sequence>
<evidence type="ECO:0000259" key="2">
    <source>
        <dbReference type="PROSITE" id="PS50943"/>
    </source>
</evidence>
<dbReference type="PANTHER" id="PTHR46797">
    <property type="entry name" value="HTH-TYPE TRANSCRIPTIONAL REGULATOR"/>
    <property type="match status" value="1"/>
</dbReference>
<keyword evidence="1" id="KW-0238">DNA-binding</keyword>
<dbReference type="PROSITE" id="PS50943">
    <property type="entry name" value="HTH_CROC1"/>
    <property type="match status" value="1"/>
</dbReference>
<dbReference type="InterPro" id="IPR011051">
    <property type="entry name" value="RmlC_Cupin_sf"/>
</dbReference>
<dbReference type="InterPro" id="IPR014710">
    <property type="entry name" value="RmlC-like_jellyroll"/>
</dbReference>
<dbReference type="EMBL" id="JAGGKC010000005">
    <property type="protein sequence ID" value="MBP1918410.1"/>
    <property type="molecule type" value="Genomic_DNA"/>
</dbReference>
<accession>A0ABS4G233</accession>
<reference evidence="3 4" key="1">
    <citation type="submission" date="2021-03" db="EMBL/GenBank/DDBJ databases">
        <title>Genomic Encyclopedia of Type Strains, Phase IV (KMG-IV): sequencing the most valuable type-strain genomes for metagenomic binning, comparative biology and taxonomic classification.</title>
        <authorList>
            <person name="Goeker M."/>
        </authorList>
    </citation>
    <scope>NUCLEOTIDE SEQUENCE [LARGE SCALE GENOMIC DNA]</scope>
    <source>
        <strain evidence="3 4">DSM 6139</strain>
    </source>
</reference>
<dbReference type="Proteomes" id="UP001519271">
    <property type="component" value="Unassembled WGS sequence"/>
</dbReference>
<dbReference type="InterPro" id="IPR001387">
    <property type="entry name" value="Cro/C1-type_HTH"/>
</dbReference>
<dbReference type="CDD" id="cd00093">
    <property type="entry name" value="HTH_XRE"/>
    <property type="match status" value="1"/>
</dbReference>
<feature type="domain" description="HTH cro/C1-type" evidence="2">
    <location>
        <begin position="7"/>
        <end position="61"/>
    </location>
</feature>
<dbReference type="InterPro" id="IPR010982">
    <property type="entry name" value="Lambda_DNA-bd_dom_sf"/>
</dbReference>
<comment type="caution">
    <text evidence="3">The sequence shown here is derived from an EMBL/GenBank/DDBJ whole genome shotgun (WGS) entry which is preliminary data.</text>
</comment>
<evidence type="ECO:0000313" key="3">
    <source>
        <dbReference type="EMBL" id="MBP1918410.1"/>
    </source>
</evidence>
<dbReference type="InterPro" id="IPR050807">
    <property type="entry name" value="TransReg_Diox_bact_type"/>
</dbReference>
<protein>
    <submittedName>
        <fullName evidence="3">Transcriptional regulator with XRE-family HTH domain</fullName>
    </submittedName>
</protein>
<dbReference type="RefSeq" id="WP_209458645.1">
    <property type="nucleotide sequence ID" value="NZ_JAGGKC010000005.1"/>
</dbReference>
<dbReference type="InterPro" id="IPR013096">
    <property type="entry name" value="Cupin_2"/>
</dbReference>
<dbReference type="PANTHER" id="PTHR46797:SF2">
    <property type="entry name" value="TRANSCRIPTIONAL REGULATOR"/>
    <property type="match status" value="1"/>
</dbReference>
<dbReference type="Pfam" id="PF01381">
    <property type="entry name" value="HTH_3"/>
    <property type="match status" value="1"/>
</dbReference>
<dbReference type="SMART" id="SM00530">
    <property type="entry name" value="HTH_XRE"/>
    <property type="match status" value="1"/>
</dbReference>
<organism evidence="3 4">
    <name type="scientific">Youngiibacter multivorans</name>
    <dbReference type="NCBI Taxonomy" id="937251"/>
    <lineage>
        <taxon>Bacteria</taxon>
        <taxon>Bacillati</taxon>
        <taxon>Bacillota</taxon>
        <taxon>Clostridia</taxon>
        <taxon>Eubacteriales</taxon>
        <taxon>Clostridiaceae</taxon>
        <taxon>Youngiibacter</taxon>
    </lineage>
</organism>
<dbReference type="SUPFAM" id="SSF51182">
    <property type="entry name" value="RmlC-like cupins"/>
    <property type="match status" value="1"/>
</dbReference>
<dbReference type="Gene3D" id="1.10.260.40">
    <property type="entry name" value="lambda repressor-like DNA-binding domains"/>
    <property type="match status" value="1"/>
</dbReference>
<gene>
    <name evidence="3" type="ORF">J2Z34_000882</name>
</gene>
<dbReference type="CDD" id="cd02209">
    <property type="entry name" value="cupin_XRE_C"/>
    <property type="match status" value="1"/>
</dbReference>
<dbReference type="Gene3D" id="2.60.120.10">
    <property type="entry name" value="Jelly Rolls"/>
    <property type="match status" value="1"/>
</dbReference>
<name>A0ABS4G233_9CLOT</name>
<evidence type="ECO:0000313" key="4">
    <source>
        <dbReference type="Proteomes" id="UP001519271"/>
    </source>
</evidence>
<dbReference type="Pfam" id="PF07883">
    <property type="entry name" value="Cupin_2"/>
    <property type="match status" value="1"/>
</dbReference>
<proteinExistence type="predicted"/>
<evidence type="ECO:0000256" key="1">
    <source>
        <dbReference type="ARBA" id="ARBA00023125"/>
    </source>
</evidence>
<keyword evidence="4" id="KW-1185">Reference proteome</keyword>
<dbReference type="SUPFAM" id="SSF47413">
    <property type="entry name" value="lambda repressor-like DNA-binding domains"/>
    <property type="match status" value="1"/>
</dbReference>